<feature type="domain" description="SLH" evidence="3">
    <location>
        <begin position="614"/>
        <end position="676"/>
    </location>
</feature>
<reference evidence="5" key="1">
    <citation type="journal article" date="2019" name="Int. J. Syst. Evol. Microbiol.">
        <title>The Global Catalogue of Microorganisms (GCM) 10K type strain sequencing project: providing services to taxonomists for standard genome sequencing and annotation.</title>
        <authorList>
            <consortium name="The Broad Institute Genomics Platform"/>
            <consortium name="The Broad Institute Genome Sequencing Center for Infectious Disease"/>
            <person name="Wu L."/>
            <person name="Ma J."/>
        </authorList>
    </citation>
    <scope>NUCLEOTIDE SEQUENCE [LARGE SCALE GENOMIC DNA]</scope>
    <source>
        <strain evidence="5">KCTC 33792</strain>
    </source>
</reference>
<gene>
    <name evidence="4" type="ORF">ACFSUB_10560</name>
</gene>
<dbReference type="RefSeq" id="WP_380713137.1">
    <property type="nucleotide sequence ID" value="NZ_JBHUML010000002.1"/>
</dbReference>
<name>A0ABW5T2G7_9BACI</name>
<keyword evidence="5" id="KW-1185">Reference proteome</keyword>
<evidence type="ECO:0000313" key="4">
    <source>
        <dbReference type="EMBL" id="MFD2705915.1"/>
    </source>
</evidence>
<dbReference type="Pfam" id="PF16244">
    <property type="entry name" value="DUF4901"/>
    <property type="match status" value="2"/>
</dbReference>
<evidence type="ECO:0000256" key="2">
    <source>
        <dbReference type="SAM" id="SignalP"/>
    </source>
</evidence>
<dbReference type="InterPro" id="IPR032599">
    <property type="entry name" value="YcdB/YcdC_rep_domain"/>
</dbReference>
<evidence type="ECO:0000256" key="1">
    <source>
        <dbReference type="ARBA" id="ARBA00022729"/>
    </source>
</evidence>
<dbReference type="Proteomes" id="UP001597520">
    <property type="component" value="Unassembled WGS sequence"/>
</dbReference>
<dbReference type="EMBL" id="JBHUML010000002">
    <property type="protein sequence ID" value="MFD2705915.1"/>
    <property type="molecule type" value="Genomic_DNA"/>
</dbReference>
<dbReference type="Pfam" id="PF00395">
    <property type="entry name" value="SLH"/>
    <property type="match status" value="2"/>
</dbReference>
<feature type="chain" id="PRO_5045380040" evidence="2">
    <location>
        <begin position="27"/>
        <end position="738"/>
    </location>
</feature>
<organism evidence="4 5">
    <name type="scientific">Salibacterium lacus</name>
    <dbReference type="NCBI Taxonomy" id="1898109"/>
    <lineage>
        <taxon>Bacteria</taxon>
        <taxon>Bacillati</taxon>
        <taxon>Bacillota</taxon>
        <taxon>Bacilli</taxon>
        <taxon>Bacillales</taxon>
        <taxon>Bacillaceae</taxon>
    </lineage>
</organism>
<dbReference type="InterPro" id="IPR001119">
    <property type="entry name" value="SLH_dom"/>
</dbReference>
<comment type="caution">
    <text evidence="4">The sequence shown here is derived from an EMBL/GenBank/DDBJ whole genome shotgun (WGS) entry which is preliminary data.</text>
</comment>
<evidence type="ECO:0000313" key="5">
    <source>
        <dbReference type="Proteomes" id="UP001597520"/>
    </source>
</evidence>
<feature type="signal peptide" evidence="2">
    <location>
        <begin position="1"/>
        <end position="26"/>
    </location>
</feature>
<protein>
    <submittedName>
        <fullName evidence="4">YcdB/YcdC domain-containing protein</fullName>
    </submittedName>
</protein>
<evidence type="ECO:0000259" key="3">
    <source>
        <dbReference type="PROSITE" id="PS51272"/>
    </source>
</evidence>
<dbReference type="PROSITE" id="PS51272">
    <property type="entry name" value="SLH"/>
    <property type="match status" value="3"/>
</dbReference>
<accession>A0ABW5T2G7</accession>
<feature type="domain" description="SLH" evidence="3">
    <location>
        <begin position="679"/>
        <end position="738"/>
    </location>
</feature>
<sequence length="738" mass="82587">MNYRKIGIVSLSTALAIGSFTANVSAEEAATKQTEAGEEQMVEISSADVNVTKEDLINRFNELFPSRFDSLENSDFRMNHVRGPGSEEDVLTHHLSFDKETTDGKRIHGNVRFIGEELQLQSFTYQPGNVQDALYPAEVTQEEAEETAREFVNNTASGEYTLSEQQRPTIIAGNQTLTEPVEYQFTFQRMKNGIPVQHQMIRATVLGNGELSSYSHGTYQQQSASYEDQEDILAKEEAETSMKENLDLRLQYAVQHDYQTDEQNVSLVYAPSPTIQGVHAQTGKWSINNSFVSELPEEEQLQRLREEPLEKETDPVSRGDVKQMAKDLITVSDDAELNIRSIQETTRNGVDVFSLRYMIQRGSSGHGTNFVVEKETGDIVDFRNVDYSERSPEENLTKEEALEAAVEAAETYGSSFIHEFAYPVDNESSSPLNSEGTYRFSFPQVKNGLPVQGSSLSITVSAEDGELVSFNNRRNGDITNWPDPENAVDKETALQDYKNELNAELSYASHDLQGDTNTYHLIYQPSYQSNGLYYDAATGEWTESQLTQNESPAEEVITDHWAADQINYMVQSGILSADEEKELKPNEAVSKGTALEMLMKSMESFYPGNPNEEQTATFENIQPDHSSFQVVEQAVESGVINAENNTFPVDETLTREELAVWIVRVLNLEQAAQHKDIYNLPFEDESGISEDYAGHVALAHAEGILQGSDGRFNPDDDVTLAHLAVTCFRLAEKQANNQ</sequence>
<proteinExistence type="predicted"/>
<feature type="domain" description="SLH" evidence="3">
    <location>
        <begin position="549"/>
        <end position="612"/>
    </location>
</feature>
<keyword evidence="1 2" id="KW-0732">Signal</keyword>